<dbReference type="InterPro" id="IPR010921">
    <property type="entry name" value="Trp_repressor/repl_initiator"/>
</dbReference>
<evidence type="ECO:0000256" key="1">
    <source>
        <dbReference type="ARBA" id="ARBA00006583"/>
    </source>
</evidence>
<sequence>MAGHVSLMQGRRIGAASPVADADAQGLAAGRLELESALREALSERVGPSKFGLWFGEGVHLGVPGDGGALEVQVPSVFFRDWIRDHFSPSLIDAAQAVTGRKVELRFAIRDEADPPLGDVVGPAADGPGARPGGTITVPVPGNPKLPLGSPPAPGRPDRRPSHSPRFDFPAADQAPAPARPMPSARAPRRLDDFITGPCNRLAHAAAREMIASAGSAFSPLLIHGGVGLGKTHLLEATAHGLRQAHPGLNVVWTTAEAFTNGFLDAMRAGTLANFRSRYRGVGALAIDDIHFLAGTKATQGEFLHTFNALAGRGVPIILTADQHPRRISKLSDELVTRFLGGMVVKLESPDLPTRRAILQARSASRGVSVPAAVLDYIAEHLRASVRELEGALHSVIAHALLTGKRLDLSLAKAALRDTIRHTAAAIALRDVERAVCNLFQVEPDSLKSDSRARAVAYPRMLAMYLARKHTGAAYSEIGRFFGGRNHSTVISAEKKVSGWLRDEAQAALLPGFESASDLLAELERTLGA</sequence>
<evidence type="ECO:0000256" key="10">
    <source>
        <dbReference type="RuleBase" id="RU000577"/>
    </source>
</evidence>
<dbReference type="Pfam" id="PF08299">
    <property type="entry name" value="Bac_DnaA_C"/>
    <property type="match status" value="1"/>
</dbReference>
<dbReference type="EMBL" id="CP042997">
    <property type="protein sequence ID" value="QEH39067.1"/>
    <property type="molecule type" value="Genomic_DNA"/>
</dbReference>
<dbReference type="SMART" id="SM00760">
    <property type="entry name" value="Bac_DnaA_C"/>
    <property type="match status" value="1"/>
</dbReference>
<feature type="binding site" evidence="8">
    <location>
        <position position="230"/>
    </location>
    <ligand>
        <name>ATP</name>
        <dbReference type="ChEBI" id="CHEBI:30616"/>
    </ligand>
</feature>
<keyword evidence="6 8" id="KW-0446">Lipid-binding</keyword>
<dbReference type="Pfam" id="PF11638">
    <property type="entry name" value="DnaA_N"/>
    <property type="match status" value="1"/>
</dbReference>
<evidence type="ECO:0000256" key="6">
    <source>
        <dbReference type="ARBA" id="ARBA00023121"/>
    </source>
</evidence>
<dbReference type="GO" id="GO:0005524">
    <property type="term" value="F:ATP binding"/>
    <property type="evidence" value="ECO:0007669"/>
    <property type="project" value="UniProtKB-UniRule"/>
</dbReference>
<proteinExistence type="inferred from homology"/>
<feature type="compositionally biased region" description="Low complexity" evidence="12">
    <location>
        <begin position="167"/>
        <end position="186"/>
    </location>
</feature>
<keyword evidence="7 8" id="KW-0238">DNA-binding</keyword>
<dbReference type="SUPFAM" id="SSF52540">
    <property type="entry name" value="P-loop containing nucleoside triphosphate hydrolases"/>
    <property type="match status" value="1"/>
</dbReference>
<dbReference type="PRINTS" id="PR00051">
    <property type="entry name" value="DNAA"/>
</dbReference>
<dbReference type="InterPro" id="IPR013317">
    <property type="entry name" value="DnaA_dom"/>
</dbReference>
<feature type="domain" description="Chromosomal replication initiator DnaA C-terminal" evidence="14">
    <location>
        <begin position="428"/>
        <end position="497"/>
    </location>
</feature>
<feature type="region of interest" description="Disordered" evidence="12">
    <location>
        <begin position="116"/>
        <end position="190"/>
    </location>
</feature>
<evidence type="ECO:0000259" key="13">
    <source>
        <dbReference type="SMART" id="SM00382"/>
    </source>
</evidence>
<evidence type="ECO:0000256" key="5">
    <source>
        <dbReference type="ARBA" id="ARBA00022840"/>
    </source>
</evidence>
<dbReference type="AlphaFoldDB" id="A0A5B9WEU4"/>
<dbReference type="InterPro" id="IPR024633">
    <property type="entry name" value="DnaA_N_dom"/>
</dbReference>
<reference evidence="15 16" key="1">
    <citation type="submission" date="2019-08" db="EMBL/GenBank/DDBJ databases">
        <title>Deep-cultivation of Planctomycetes and their phenomic and genomic characterization uncovers novel biology.</title>
        <authorList>
            <person name="Wiegand S."/>
            <person name="Jogler M."/>
            <person name="Boedeker C."/>
            <person name="Pinto D."/>
            <person name="Vollmers J."/>
            <person name="Rivas-Marin E."/>
            <person name="Kohn T."/>
            <person name="Peeters S.H."/>
            <person name="Heuer A."/>
            <person name="Rast P."/>
            <person name="Oberbeckmann S."/>
            <person name="Bunk B."/>
            <person name="Jeske O."/>
            <person name="Meyerdierks A."/>
            <person name="Storesund J.E."/>
            <person name="Kallscheuer N."/>
            <person name="Luecker S."/>
            <person name="Lage O.M."/>
            <person name="Pohl T."/>
            <person name="Merkel B.J."/>
            <person name="Hornburger P."/>
            <person name="Mueller R.-W."/>
            <person name="Bruemmer F."/>
            <person name="Labrenz M."/>
            <person name="Spormann A.M."/>
            <person name="Op den Camp H."/>
            <person name="Overmann J."/>
            <person name="Amann R."/>
            <person name="Jetten M.S.M."/>
            <person name="Mascher T."/>
            <person name="Medema M.H."/>
            <person name="Devos D.P."/>
            <person name="Kaster A.-K."/>
            <person name="Ovreas L."/>
            <person name="Rohde M."/>
            <person name="Galperin M.Y."/>
            <person name="Jogler C."/>
        </authorList>
    </citation>
    <scope>NUCLEOTIDE SEQUENCE [LARGE SCALE GENOMIC DNA]</scope>
    <source>
        <strain evidence="15 16">OJF2</strain>
    </source>
</reference>
<dbReference type="InterPro" id="IPR038454">
    <property type="entry name" value="DnaA_N_sf"/>
</dbReference>
<feature type="binding site" evidence="8">
    <location>
        <position position="228"/>
    </location>
    <ligand>
        <name>ATP</name>
        <dbReference type="ChEBI" id="CHEBI:30616"/>
    </ligand>
</feature>
<dbReference type="GO" id="GO:0006270">
    <property type="term" value="P:DNA replication initiation"/>
    <property type="evidence" value="ECO:0007669"/>
    <property type="project" value="UniProtKB-UniRule"/>
</dbReference>
<feature type="region of interest" description="Domain I, interacts with DnaA modulators" evidence="8">
    <location>
        <begin position="1"/>
        <end position="124"/>
    </location>
</feature>
<organism evidence="15 16">
    <name type="scientific">Aquisphaera giovannonii</name>
    <dbReference type="NCBI Taxonomy" id="406548"/>
    <lineage>
        <taxon>Bacteria</taxon>
        <taxon>Pseudomonadati</taxon>
        <taxon>Planctomycetota</taxon>
        <taxon>Planctomycetia</taxon>
        <taxon>Isosphaerales</taxon>
        <taxon>Isosphaeraceae</taxon>
        <taxon>Aquisphaera</taxon>
    </lineage>
</organism>
<comment type="domain">
    <text evidence="8">Domain I is involved in oligomerization and binding regulators, domain II is flexibile and of varying length in different bacteria, domain III forms the AAA+ region, while domain IV binds dsDNA.</text>
</comment>
<keyword evidence="16" id="KW-1185">Reference proteome</keyword>
<dbReference type="InterPro" id="IPR001957">
    <property type="entry name" value="Chromosome_initiator_DnaA"/>
</dbReference>
<evidence type="ECO:0000256" key="12">
    <source>
        <dbReference type="SAM" id="MobiDB-lite"/>
    </source>
</evidence>
<keyword evidence="4 8" id="KW-0547">Nucleotide-binding</keyword>
<evidence type="ECO:0000313" key="15">
    <source>
        <dbReference type="EMBL" id="QEH39067.1"/>
    </source>
</evidence>
<feature type="region of interest" description="Domain IV, binds dsDNA" evidence="8">
    <location>
        <begin position="401"/>
        <end position="529"/>
    </location>
</feature>
<dbReference type="NCBIfam" id="TIGR00362">
    <property type="entry name" value="DnaA"/>
    <property type="match status" value="1"/>
</dbReference>
<dbReference type="HAMAP" id="MF_00377">
    <property type="entry name" value="DnaA_bact"/>
    <property type="match status" value="1"/>
</dbReference>
<dbReference type="Gene3D" id="1.10.1750.10">
    <property type="match status" value="1"/>
</dbReference>
<evidence type="ECO:0000256" key="8">
    <source>
        <dbReference type="HAMAP-Rule" id="MF_00377"/>
    </source>
</evidence>
<dbReference type="GO" id="GO:0008289">
    <property type="term" value="F:lipid binding"/>
    <property type="evidence" value="ECO:0007669"/>
    <property type="project" value="UniProtKB-KW"/>
</dbReference>
<comment type="caution">
    <text evidence="8">Lacks conserved residue(s) required for the propagation of feature annotation.</text>
</comment>
<dbReference type="Proteomes" id="UP000324233">
    <property type="component" value="Chromosome"/>
</dbReference>
<feature type="domain" description="AAA+ ATPase" evidence="13">
    <location>
        <begin position="217"/>
        <end position="351"/>
    </location>
</feature>
<feature type="binding site" evidence="8">
    <location>
        <position position="232"/>
    </location>
    <ligand>
        <name>ATP</name>
        <dbReference type="ChEBI" id="CHEBI:30616"/>
    </ligand>
</feature>
<evidence type="ECO:0000256" key="3">
    <source>
        <dbReference type="ARBA" id="ARBA00022705"/>
    </source>
</evidence>
<evidence type="ECO:0000259" key="14">
    <source>
        <dbReference type="SMART" id="SM00760"/>
    </source>
</evidence>
<dbReference type="RefSeq" id="WP_246196333.1">
    <property type="nucleotide sequence ID" value="NZ_CP042997.1"/>
</dbReference>
<gene>
    <name evidence="15" type="primary">dnaA_2</name>
    <name evidence="8" type="synonym">dnaA</name>
    <name evidence="15" type="ORF">OJF2_76790</name>
</gene>
<evidence type="ECO:0000313" key="16">
    <source>
        <dbReference type="Proteomes" id="UP000324233"/>
    </source>
</evidence>
<dbReference type="GO" id="GO:0005886">
    <property type="term" value="C:plasma membrane"/>
    <property type="evidence" value="ECO:0007669"/>
    <property type="project" value="TreeGrafter"/>
</dbReference>
<dbReference type="PANTHER" id="PTHR30050:SF2">
    <property type="entry name" value="CHROMOSOMAL REPLICATION INITIATOR PROTEIN DNAA"/>
    <property type="match status" value="1"/>
</dbReference>
<feature type="region of interest" description="Domain III, AAA+ region" evidence="8">
    <location>
        <begin position="184"/>
        <end position="400"/>
    </location>
</feature>
<comment type="function">
    <text evidence="8 10">Plays an essential role in the initiation and regulation of chromosomal replication. ATP-DnaA binds to the origin of replication (oriC) to initiate formation of the DNA replication initiation complex once per cell cycle. Binds the DnaA box (a 9 base pair repeat at the origin) and separates the double-stranded (ds)DNA. Forms a right-handed helical filament on oriC DNA; dsDNA binds to the exterior of the filament while single-stranded (ss)DNA is stabiized in the filament's interior. The ATP-DnaA-oriC complex binds and stabilizes one strand of the AT-rich DNA unwinding element (DUE), permitting loading of DNA polymerase. After initiation quickly degrades to an ADP-DnaA complex that is not apt for DNA replication. Binds acidic phospholipids.</text>
</comment>
<dbReference type="InterPro" id="IPR003593">
    <property type="entry name" value="AAA+_ATPase"/>
</dbReference>
<protein>
    <recommendedName>
        <fullName evidence="8 9">Chromosomal replication initiator protein DnaA</fullName>
    </recommendedName>
</protein>
<dbReference type="InterPro" id="IPR013159">
    <property type="entry name" value="DnaA_C"/>
</dbReference>
<dbReference type="InterPro" id="IPR020591">
    <property type="entry name" value="Chromosome_initiator_DnaA-like"/>
</dbReference>
<dbReference type="InterPro" id="IPR018312">
    <property type="entry name" value="Chromosome_initiator_DnaA_CS"/>
</dbReference>
<dbReference type="SUPFAM" id="SSF48295">
    <property type="entry name" value="TrpR-like"/>
    <property type="match status" value="1"/>
</dbReference>
<accession>A0A5B9WEU4</accession>
<name>A0A5B9WEU4_9BACT</name>
<dbReference type="KEGG" id="agv:OJF2_76790"/>
<feature type="compositionally biased region" description="Pro residues" evidence="12">
    <location>
        <begin position="141"/>
        <end position="155"/>
    </location>
</feature>
<evidence type="ECO:0000256" key="11">
    <source>
        <dbReference type="RuleBase" id="RU004227"/>
    </source>
</evidence>
<feature type="binding site" evidence="8">
    <location>
        <position position="231"/>
    </location>
    <ligand>
        <name>ATP</name>
        <dbReference type="ChEBI" id="CHEBI:30616"/>
    </ligand>
</feature>
<dbReference type="Gene3D" id="3.40.50.300">
    <property type="entry name" value="P-loop containing nucleotide triphosphate hydrolases"/>
    <property type="match status" value="1"/>
</dbReference>
<dbReference type="CDD" id="cd00009">
    <property type="entry name" value="AAA"/>
    <property type="match status" value="1"/>
</dbReference>
<dbReference type="Gene3D" id="1.10.8.60">
    <property type="match status" value="1"/>
</dbReference>
<comment type="subunit">
    <text evidence="8">Oligomerizes as a right-handed, spiral filament on DNA at oriC.</text>
</comment>
<evidence type="ECO:0000256" key="9">
    <source>
        <dbReference type="NCBIfam" id="TIGR00362"/>
    </source>
</evidence>
<dbReference type="InterPro" id="IPR027417">
    <property type="entry name" value="P-loop_NTPase"/>
</dbReference>
<keyword evidence="5 8" id="KW-0067">ATP-binding</keyword>
<evidence type="ECO:0000256" key="7">
    <source>
        <dbReference type="ARBA" id="ARBA00023125"/>
    </source>
</evidence>
<feature type="compositionally biased region" description="Low complexity" evidence="12">
    <location>
        <begin position="118"/>
        <end position="129"/>
    </location>
</feature>
<keyword evidence="3 8" id="KW-0235">DNA replication</keyword>
<comment type="subcellular location">
    <subcellularLocation>
        <location evidence="8">Cytoplasm</location>
    </subcellularLocation>
</comment>
<dbReference type="SMART" id="SM00382">
    <property type="entry name" value="AAA"/>
    <property type="match status" value="1"/>
</dbReference>
<evidence type="ECO:0000256" key="4">
    <source>
        <dbReference type="ARBA" id="ARBA00022741"/>
    </source>
</evidence>
<dbReference type="GO" id="GO:0006275">
    <property type="term" value="P:regulation of DNA replication"/>
    <property type="evidence" value="ECO:0007669"/>
    <property type="project" value="UniProtKB-UniRule"/>
</dbReference>
<dbReference type="PROSITE" id="PS01008">
    <property type="entry name" value="DNAA"/>
    <property type="match status" value="1"/>
</dbReference>
<dbReference type="CDD" id="cd06571">
    <property type="entry name" value="Bac_DnaA_C"/>
    <property type="match status" value="1"/>
</dbReference>
<dbReference type="PANTHER" id="PTHR30050">
    <property type="entry name" value="CHROMOSOMAL REPLICATION INITIATOR PROTEIN DNAA"/>
    <property type="match status" value="1"/>
</dbReference>
<comment type="similarity">
    <text evidence="1 8 11">Belongs to the DnaA family.</text>
</comment>
<evidence type="ECO:0000256" key="2">
    <source>
        <dbReference type="ARBA" id="ARBA00022490"/>
    </source>
</evidence>
<dbReference type="GO" id="GO:0005737">
    <property type="term" value="C:cytoplasm"/>
    <property type="evidence" value="ECO:0007669"/>
    <property type="project" value="UniProtKB-SubCell"/>
</dbReference>
<dbReference type="Gene3D" id="3.30.300.180">
    <property type="match status" value="1"/>
</dbReference>
<keyword evidence="2 8" id="KW-0963">Cytoplasm</keyword>
<dbReference type="GO" id="GO:0003688">
    <property type="term" value="F:DNA replication origin binding"/>
    <property type="evidence" value="ECO:0007669"/>
    <property type="project" value="UniProtKB-UniRule"/>
</dbReference>
<dbReference type="Pfam" id="PF00308">
    <property type="entry name" value="Bac_DnaA"/>
    <property type="match status" value="1"/>
</dbReference>